<name>A0A6P6YC04_DERPT</name>
<dbReference type="OrthoDB" id="10683007at2759"/>
<feature type="region of interest" description="Disordered" evidence="1">
    <location>
        <begin position="307"/>
        <end position="419"/>
    </location>
</feature>
<feature type="compositionally biased region" description="Low complexity" evidence="1">
    <location>
        <begin position="562"/>
        <end position="584"/>
    </location>
</feature>
<proteinExistence type="predicted"/>
<feature type="compositionally biased region" description="Low complexity" evidence="1">
    <location>
        <begin position="121"/>
        <end position="144"/>
    </location>
</feature>
<feature type="region of interest" description="Disordered" evidence="1">
    <location>
        <begin position="879"/>
        <end position="924"/>
    </location>
</feature>
<feature type="compositionally biased region" description="Low complexity" evidence="1">
    <location>
        <begin position="62"/>
        <end position="85"/>
    </location>
</feature>
<dbReference type="InParanoid" id="A0A6P6YC04"/>
<dbReference type="RefSeq" id="XP_027202481.1">
    <property type="nucleotide sequence ID" value="XM_027346680.1"/>
</dbReference>
<keyword evidence="2" id="KW-1185">Reference proteome</keyword>
<feature type="compositionally biased region" description="Low complexity" evidence="1">
    <location>
        <begin position="482"/>
        <end position="494"/>
    </location>
</feature>
<feature type="compositionally biased region" description="Basic residues" evidence="1">
    <location>
        <begin position="749"/>
        <end position="758"/>
    </location>
</feature>
<feature type="compositionally biased region" description="Basic residues" evidence="1">
    <location>
        <begin position="385"/>
        <end position="397"/>
    </location>
</feature>
<dbReference type="Proteomes" id="UP000515146">
    <property type="component" value="Unplaced"/>
</dbReference>
<dbReference type="KEGG" id="dpte:113796408"/>
<feature type="compositionally biased region" description="Basic and acidic residues" evidence="1">
    <location>
        <begin position="276"/>
        <end position="290"/>
    </location>
</feature>
<evidence type="ECO:0000313" key="2">
    <source>
        <dbReference type="Proteomes" id="UP000515146"/>
    </source>
</evidence>
<evidence type="ECO:0000256" key="1">
    <source>
        <dbReference type="SAM" id="MobiDB-lite"/>
    </source>
</evidence>
<accession>A0A6P6YC04</accession>
<feature type="region of interest" description="Disordered" evidence="1">
    <location>
        <begin position="53"/>
        <end position="107"/>
    </location>
</feature>
<feature type="compositionally biased region" description="Low complexity" evidence="1">
    <location>
        <begin position="632"/>
        <end position="716"/>
    </location>
</feature>
<feature type="compositionally biased region" description="Low complexity" evidence="1">
    <location>
        <begin position="327"/>
        <end position="339"/>
    </location>
</feature>
<feature type="compositionally biased region" description="Basic and acidic residues" evidence="1">
    <location>
        <begin position="534"/>
        <end position="559"/>
    </location>
</feature>
<feature type="compositionally biased region" description="Low complexity" evidence="1">
    <location>
        <begin position="176"/>
        <end position="209"/>
    </location>
</feature>
<dbReference type="AlphaFoldDB" id="A0A6P6YC04"/>
<feature type="region of interest" description="Disordered" evidence="1">
    <location>
        <begin position="533"/>
        <end position="762"/>
    </location>
</feature>
<dbReference type="OMA" id="PHADENE"/>
<gene>
    <name evidence="3" type="primary">LOC113796408</name>
</gene>
<feature type="region of interest" description="Disordered" evidence="1">
    <location>
        <begin position="121"/>
        <end position="159"/>
    </location>
</feature>
<feature type="compositionally biased region" description="Low complexity" evidence="1">
    <location>
        <begin position="737"/>
        <end position="748"/>
    </location>
</feature>
<feature type="region of interest" description="Disordered" evidence="1">
    <location>
        <begin position="176"/>
        <end position="216"/>
    </location>
</feature>
<organism evidence="2 3">
    <name type="scientific">Dermatophagoides pteronyssinus</name>
    <name type="common">European house dust mite</name>
    <dbReference type="NCBI Taxonomy" id="6956"/>
    <lineage>
        <taxon>Eukaryota</taxon>
        <taxon>Metazoa</taxon>
        <taxon>Ecdysozoa</taxon>
        <taxon>Arthropoda</taxon>
        <taxon>Chelicerata</taxon>
        <taxon>Arachnida</taxon>
        <taxon>Acari</taxon>
        <taxon>Acariformes</taxon>
        <taxon>Sarcoptiformes</taxon>
        <taxon>Astigmata</taxon>
        <taxon>Psoroptidia</taxon>
        <taxon>Analgoidea</taxon>
        <taxon>Pyroglyphidae</taxon>
        <taxon>Dermatophagoidinae</taxon>
        <taxon>Dermatophagoides</taxon>
    </lineage>
</organism>
<protein>
    <submittedName>
        <fullName evidence="3">Uncharacterized protein DDB_G0284459-like</fullName>
    </submittedName>
</protein>
<reference evidence="3" key="1">
    <citation type="submission" date="2025-08" db="UniProtKB">
        <authorList>
            <consortium name="RefSeq"/>
        </authorList>
    </citation>
    <scope>IDENTIFICATION</scope>
    <source>
        <strain evidence="3">Airmid</strain>
    </source>
</reference>
<evidence type="ECO:0000313" key="3">
    <source>
        <dbReference type="RefSeq" id="XP_027202481.1"/>
    </source>
</evidence>
<feature type="compositionally biased region" description="Polar residues" evidence="1">
    <location>
        <begin position="343"/>
        <end position="352"/>
    </location>
</feature>
<feature type="region of interest" description="Disordered" evidence="1">
    <location>
        <begin position="468"/>
        <end position="504"/>
    </location>
</feature>
<feature type="compositionally biased region" description="Low complexity" evidence="1">
    <location>
        <begin position="886"/>
        <end position="924"/>
    </location>
</feature>
<sequence length="924" mass="104295">MSKENVPKTTTMTNKKIDETPNYELEDFIIKKQQDRSFSFVTKRPIRISNASTLILDSPMNSDVQTSMSSTASSLSTPEQQQQQQSSLRKGSEFWSSPERFDDDLGYQPLKGMLSTLLLSSSKSKTRSRSIPQQQQQQQQKSQQPLSPTIMHQDDNQSRLPTHRMRISEAPTLILSDFSNNSDSSSDSSPSLSPPSQSQSKQQPSPSNSEPLLTIKYQRKIWHPSMEFESTSVSSLPLGDDEKINGKIPQPSKQDDNLRKSSPSTSKQQQQQLDDINSKKTEKISIKIQIYEHDRLLREKMLKNDAEFDSTRQREEDEMMKLQQQKSSTSSTSSSSESEFLGKSSNPITSVDGSLRHKSFAPNRRVKSNDELKTAAAISTETLKSKNRKKSKKRTNQPKRSLIFKSLQDIDQLDDDYDPEHGLRQLASFETDSETAERKNELLKHLASYEQQHSFTGGGRRRRIDRISSSEEYENEMRANLLPTIRPTTTVKTKTPPPLPSPTITDMEKLEKIINEFNLQFKLSKVRNLSSVKNEPKIMIQEKHDKNWFRKQQMDDFKKSCSSGSILRSDSGSGIRRSDSSSGSSRKRLSVPKIRSPTDRRHKSIGKSVDQQQQQQRRRRSPPISLPPPMSPLSASTSASSASTSLPPRPSSSRSKSKSKLPQPKQVPSSSESESESDSSSSSSISITPRTSESESASISPSTSSLSSGSSSAAGSPLPPLKAPSASSLDRQKSTGKIPKQISKQQQQTKRKRRKKYHGPLMRRLSIPNRQLRRFIHKMFHTIINHNENNNIIINQPKMMITRDAIEILNSMAKELIRKYAEYADQLILYSGRRKMDRWVSFSTIKMFLSPTLNHTTKESIIQIINDYGYYQDLNDRSEIKHKSQITEQQSQSQSQSQQPGPSTSSLASSSTSKSNIPSSKQQP</sequence>
<feature type="region of interest" description="Disordered" evidence="1">
    <location>
        <begin position="228"/>
        <end position="290"/>
    </location>
</feature>